<feature type="coiled-coil region" evidence="11">
    <location>
        <begin position="1538"/>
        <end position="1734"/>
    </location>
</feature>
<dbReference type="PROSITE" id="PS51456">
    <property type="entry name" value="MYOSIN_MOTOR"/>
    <property type="match status" value="1"/>
</dbReference>
<dbReference type="SMART" id="SM00242">
    <property type="entry name" value="MYSc"/>
    <property type="match status" value="1"/>
</dbReference>
<comment type="subcellular location">
    <subcellularLocation>
        <location evidence="1">Cytoplasm</location>
        <location evidence="1">Myofibril</location>
    </subcellularLocation>
</comment>
<dbReference type="Pfam" id="PF01576">
    <property type="entry name" value="Myosin_tail_1"/>
    <property type="match status" value="1"/>
</dbReference>
<organism evidence="15 16">
    <name type="scientific">Eptatretus burgeri</name>
    <name type="common">Inshore hagfish</name>
    <dbReference type="NCBI Taxonomy" id="7764"/>
    <lineage>
        <taxon>Eukaryota</taxon>
        <taxon>Metazoa</taxon>
        <taxon>Chordata</taxon>
        <taxon>Craniata</taxon>
        <taxon>Vertebrata</taxon>
        <taxon>Cyclostomata</taxon>
        <taxon>Myxini</taxon>
        <taxon>Myxiniformes</taxon>
        <taxon>Myxinidae</taxon>
        <taxon>Eptatretinae</taxon>
        <taxon>Eptatretus</taxon>
    </lineage>
</organism>
<keyword evidence="16" id="KW-1185">Reference proteome</keyword>
<evidence type="ECO:0000256" key="7">
    <source>
        <dbReference type="ARBA" id="ARBA00023123"/>
    </source>
</evidence>
<evidence type="ECO:0000256" key="4">
    <source>
        <dbReference type="ARBA" id="ARBA00022741"/>
    </source>
</evidence>
<feature type="coiled-coil region" evidence="11">
    <location>
        <begin position="1763"/>
        <end position="1790"/>
    </location>
</feature>
<evidence type="ECO:0000256" key="8">
    <source>
        <dbReference type="ARBA" id="ARBA00023175"/>
    </source>
</evidence>
<dbReference type="GeneTree" id="ENSGT00940000154805"/>
<accession>A0A8C4QJI7</accession>
<name>A0A8C4QJI7_EPTBU</name>
<feature type="domain" description="Myosin motor" evidence="13">
    <location>
        <begin position="87"/>
        <end position="779"/>
    </location>
</feature>
<dbReference type="CDD" id="cd01377">
    <property type="entry name" value="MYSc_class_II"/>
    <property type="match status" value="1"/>
</dbReference>
<dbReference type="SUPFAM" id="SSF52540">
    <property type="entry name" value="P-loop containing nucleoside triphosphate hydrolases"/>
    <property type="match status" value="1"/>
</dbReference>
<comment type="similarity">
    <text evidence="2 10">Belongs to the TRAFAC class myosin-kinesin ATPase superfamily. Myosin family.</text>
</comment>
<feature type="compositionally biased region" description="Basic and acidic residues" evidence="12">
    <location>
        <begin position="1153"/>
        <end position="1177"/>
    </location>
</feature>
<feature type="compositionally biased region" description="Basic and acidic residues" evidence="12">
    <location>
        <begin position="1034"/>
        <end position="1044"/>
    </location>
</feature>
<evidence type="ECO:0000259" key="14">
    <source>
        <dbReference type="PROSITE" id="PS51844"/>
    </source>
</evidence>
<reference evidence="15" key="1">
    <citation type="submission" date="2025-08" db="UniProtKB">
        <authorList>
            <consortium name="Ensembl"/>
        </authorList>
    </citation>
    <scope>IDENTIFICATION</scope>
</reference>
<dbReference type="FunFam" id="1.20.58.530:FF:000001">
    <property type="entry name" value="Myosin heavy chain"/>
    <property type="match status" value="1"/>
</dbReference>
<dbReference type="InterPro" id="IPR008989">
    <property type="entry name" value="Myosin_S1_N"/>
</dbReference>
<keyword evidence="5 10" id="KW-0067">ATP-binding</keyword>
<feature type="binding site" evidence="10">
    <location>
        <begin position="180"/>
        <end position="187"/>
    </location>
    <ligand>
        <name>ATP</name>
        <dbReference type="ChEBI" id="CHEBI:30616"/>
    </ligand>
</feature>
<proteinExistence type="inferred from homology"/>
<dbReference type="FunFam" id="1.20.5.370:FF:000010">
    <property type="entry name" value="Myosin heavy chain, isoform G"/>
    <property type="match status" value="1"/>
</dbReference>
<keyword evidence="9 10" id="KW-0009">Actin-binding</keyword>
<dbReference type="PROSITE" id="PS51844">
    <property type="entry name" value="SH3_LIKE"/>
    <property type="match status" value="1"/>
</dbReference>
<dbReference type="InterPro" id="IPR001609">
    <property type="entry name" value="Myosin_head_motor_dom-like"/>
</dbReference>
<dbReference type="OMA" id="ATENKXD"/>
<reference evidence="15" key="2">
    <citation type="submission" date="2025-09" db="UniProtKB">
        <authorList>
            <consortium name="Ensembl"/>
        </authorList>
    </citation>
    <scope>IDENTIFICATION</scope>
</reference>
<dbReference type="Pfam" id="PF00063">
    <property type="entry name" value="Myosin_head"/>
    <property type="match status" value="1"/>
</dbReference>
<dbReference type="Ensembl" id="ENSEBUT00000017055.1">
    <property type="protein sequence ID" value="ENSEBUP00000016479.1"/>
    <property type="gene ID" value="ENSEBUG00000010317.1"/>
</dbReference>
<dbReference type="Proteomes" id="UP000694388">
    <property type="component" value="Unplaced"/>
</dbReference>
<dbReference type="FunFam" id="3.40.850.10:FF:000024">
    <property type="entry name" value="Myosin heavy chain, isoform J"/>
    <property type="match status" value="1"/>
</dbReference>
<evidence type="ECO:0000313" key="16">
    <source>
        <dbReference type="Proteomes" id="UP000694388"/>
    </source>
</evidence>
<evidence type="ECO:0000256" key="11">
    <source>
        <dbReference type="SAM" id="Coils"/>
    </source>
</evidence>
<dbReference type="Gene3D" id="1.20.58.530">
    <property type="match status" value="1"/>
</dbReference>
<evidence type="ECO:0000256" key="9">
    <source>
        <dbReference type="ARBA" id="ARBA00023203"/>
    </source>
</evidence>
<evidence type="ECO:0000256" key="5">
    <source>
        <dbReference type="ARBA" id="ARBA00022840"/>
    </source>
</evidence>
<dbReference type="GO" id="GO:0051015">
    <property type="term" value="F:actin filament binding"/>
    <property type="evidence" value="ECO:0007669"/>
    <property type="project" value="InterPro"/>
</dbReference>
<dbReference type="GO" id="GO:0016460">
    <property type="term" value="C:myosin II complex"/>
    <property type="evidence" value="ECO:0007669"/>
    <property type="project" value="TreeGrafter"/>
</dbReference>
<dbReference type="FunFam" id="1.20.5.340:FF:000003">
    <property type="entry name" value="Myosin heavy chain"/>
    <property type="match status" value="1"/>
</dbReference>
<dbReference type="PANTHER" id="PTHR45615">
    <property type="entry name" value="MYOSIN HEAVY CHAIN, NON-MUSCLE"/>
    <property type="match status" value="1"/>
</dbReference>
<dbReference type="Gene3D" id="2.30.30.360">
    <property type="entry name" value="Myosin S1 fragment, N-terminal"/>
    <property type="match status" value="1"/>
</dbReference>
<keyword evidence="6 11" id="KW-0175">Coiled coil</keyword>
<evidence type="ECO:0000259" key="13">
    <source>
        <dbReference type="PROSITE" id="PS51456"/>
    </source>
</evidence>
<dbReference type="Pfam" id="PF02736">
    <property type="entry name" value="Myosin_N"/>
    <property type="match status" value="1"/>
</dbReference>
<keyword evidence="8 10" id="KW-0505">Motor protein</keyword>
<dbReference type="InterPro" id="IPR002928">
    <property type="entry name" value="Myosin_tail"/>
</dbReference>
<dbReference type="GO" id="GO:0000146">
    <property type="term" value="F:microfilament motor activity"/>
    <property type="evidence" value="ECO:0007669"/>
    <property type="project" value="TreeGrafter"/>
</dbReference>
<dbReference type="PANTHER" id="PTHR45615:SF27">
    <property type="entry name" value="MYOSIN HEAVY CHAIN, MUSCLE"/>
    <property type="match status" value="1"/>
</dbReference>
<keyword evidence="3" id="KW-0963">Cytoplasm</keyword>
<evidence type="ECO:0000256" key="3">
    <source>
        <dbReference type="ARBA" id="ARBA00022490"/>
    </source>
</evidence>
<feature type="domain" description="Myosin N-terminal SH3-like" evidence="14">
    <location>
        <begin position="34"/>
        <end position="83"/>
    </location>
</feature>
<feature type="region of interest" description="Disordered" evidence="12">
    <location>
        <begin position="1006"/>
        <end position="1044"/>
    </location>
</feature>
<dbReference type="Gene3D" id="3.30.70.1590">
    <property type="match status" value="1"/>
</dbReference>
<dbReference type="FunFam" id="1.20.120.720:FF:000001">
    <property type="entry name" value="Myosin heavy chain, muscle"/>
    <property type="match status" value="1"/>
</dbReference>
<dbReference type="FunFam" id="1.20.5.370:FF:000001">
    <property type="entry name" value="Myosin heavy chain"/>
    <property type="match status" value="1"/>
</dbReference>
<keyword evidence="7 10" id="KW-0518">Myosin</keyword>
<dbReference type="SUPFAM" id="SSF90257">
    <property type="entry name" value="Myosin rod fragments"/>
    <property type="match status" value="4"/>
</dbReference>
<dbReference type="Gene3D" id="1.20.5.340">
    <property type="match status" value="5"/>
</dbReference>
<dbReference type="InterPro" id="IPR036961">
    <property type="entry name" value="Kinesin_motor_dom_sf"/>
</dbReference>
<feature type="region of interest" description="Disordered" evidence="12">
    <location>
        <begin position="1134"/>
        <end position="1196"/>
    </location>
</feature>
<keyword evidence="4 10" id="KW-0547">Nucleotide-binding</keyword>
<sequence length="1819" mass="208794">MGGGHGDGSEFGEAAPFLRKSERQRLQSQTRPFDTKHECFVADDKLVYVKGRVTQRQGGRATVETENDQTVTVAEDALIQQNPPKFDCIEDMAMLTFLNEASVLYNLKDRYTSWMIYTYSGLFCVTINPYKWLPVYSSEVVAGYRGKKRQEAPPHIFSISDNAYQYMLTDRENQSILITGESGAGKTVNTKRVIQYFASIAAAGDRKKDAGSKVRGTLEDQILQANPALEAFGNAKTARNDNSSRFGKFIRIHFGATGKLSSADIETYLLEKSRVTFQLQAERNYHIFFQILSNRKPELLDMLLITSNPYDYSYISQGEVTVASIDDGDELLATDNAFDVLAFTPEEKMGVYKLTGAIMHYGNMRFKQKQREEQAETDGTEEADKASFLMGLNSADLLKGLCHPRVKVGNEYVTKGQNVQQVYYSMGAMAKSVYEKMFNWMVQRINQCLDTKLSRQYFIGVLDIAGFEIFDFNTFEQLCINFTNEKLQQFFNHHMFVLEQEEYKKEGIEWEFIDFGMDLQACIDLIEKPMGIMSILEEECMFPKASDQTFKAKLYDNHLGRSTNFQKPRPVRGKHEAHFSLCHYAGVVDYNICGWLVKNKDPLNETVVGLYQKSSMKLLAHLFANFSGADSGSVKKGGKKKGSSFQTVSALHRENLNKLMMNLRSTHPHFVRCIIPNERKIPGEMDNSLVIHQLRCNGVLEGIRICRKGFPNRVLYGDFRQRYRVLNPTAVPDGQFMDSKRASEKLLGSLDIDHTQYKFGHTKVFFKAGLLGQLEEMRDERLAKILTCIQACARAFIMHKIFLKMEQENLSDAEERCEQLIRSKVQLEGRLRETNERLEEEEEQTADLMARRRRLEDEVAEMRRDMDSLEQTLARVEKEKHAAENKVRNVLEELTQQEELVARLVKEKKALQESQAQLLDDLQAESDRLASITKQRSKLEQQVDELEGSLEQEKKLRMDVERSRRKVEGDLKGTQDSIMDLENDKQQLEEKIKKKDFEIGQLSSRMEEEQQLGIQLQKKNQGARQEEVDEELESERTARGKAERLRTEACRELEEISERLEEAGGASASATEVTKKREAELLRLRRELEEAVLSHETSAAATRKKQGDVEAGLGEQIDGLQRVRQRLEKEKAELKMELDDSTSANEQLAKSKANMEKQNRNLEDQLAEAKMKAEETQRQLTEISAQKGKIQAENGELSRRLEEKEVSVGQLSRLKTSMGQQLEELKRQLEEESKTRMSLAHAVQSACRDADLLREQLEEEQEARAEVQRALSRANADIASWRSKYETDAVGRMEELEEAKKQRNRPEAANARCSSLEKTKQRLQGELEDLSLDLERSNAAAAALDKKQRAFDKTLAEWRQKYEESQAELESSQKESRQLGTELFKLKNAYEEALDQLETIKRENKNLQDEIQELTERLADGGKLQHELERNRKQLEGERAELQTALEEAEASLELEEGRSLRLQLEIGQVRSETERSIAEKNEETEQLRRSHERVIADMQTHLDAETRSRAEALRLKKKMESDLNDMDVRLSHASHQAAEAQKQLRVSQSALKDLHMELEAAQHGEEEAREAACLSERRVTLLQGELDEIRATLEQADKARRAAEQELIETSERAQLLHTQNMSLINQRKKLEVDVAQMQAEVEETLQECRTAEEKAKKAIIDAAMMAEELKKEQDAAAHLERMKRNTEQRVKELQQKLDEAEQLALKGGRKELQKMEKRIKEVEGDLEIEQKRAVETTKATRKMERRLKEVTYQAEEEHKNSIRLQDLVEKLQLKVKGYKRQAEDAVRAPFLFRVSFFFLISNLSLFPHLCPMSFITP</sequence>
<dbReference type="InterPro" id="IPR014751">
    <property type="entry name" value="XRCC4-like_C"/>
</dbReference>
<dbReference type="GO" id="GO:0032982">
    <property type="term" value="C:myosin filament"/>
    <property type="evidence" value="ECO:0007669"/>
    <property type="project" value="TreeGrafter"/>
</dbReference>
<protein>
    <recommendedName>
        <fullName evidence="17">Myosin heavy chain</fullName>
    </recommendedName>
</protein>
<evidence type="ECO:0000313" key="15">
    <source>
        <dbReference type="Ensembl" id="ENSEBUP00000016479.1"/>
    </source>
</evidence>
<dbReference type="PRINTS" id="PR00193">
    <property type="entry name" value="MYOSINHEAVY"/>
</dbReference>
<evidence type="ECO:0008006" key="17">
    <source>
        <dbReference type="Google" id="ProtNLM"/>
    </source>
</evidence>
<dbReference type="FunFam" id="2.30.30.360:FF:000001">
    <property type="entry name" value="Myosin heavy chain"/>
    <property type="match status" value="1"/>
</dbReference>
<dbReference type="GO" id="GO:0005524">
    <property type="term" value="F:ATP binding"/>
    <property type="evidence" value="ECO:0007669"/>
    <property type="project" value="UniProtKB-UniRule"/>
</dbReference>
<feature type="region of interest" description="Disordered" evidence="12">
    <location>
        <begin position="1093"/>
        <end position="1114"/>
    </location>
</feature>
<evidence type="ECO:0000256" key="12">
    <source>
        <dbReference type="SAM" id="MobiDB-lite"/>
    </source>
</evidence>
<evidence type="ECO:0000256" key="6">
    <source>
        <dbReference type="ARBA" id="ARBA00023054"/>
    </source>
</evidence>
<feature type="region of interest" description="Actin-binding" evidence="10">
    <location>
        <begin position="656"/>
        <end position="678"/>
    </location>
</feature>
<evidence type="ECO:0000256" key="1">
    <source>
        <dbReference type="ARBA" id="ARBA00004657"/>
    </source>
</evidence>
<feature type="compositionally biased region" description="Basic and acidic residues" evidence="12">
    <location>
        <begin position="1296"/>
        <end position="1306"/>
    </location>
</feature>
<dbReference type="Gene3D" id="1.20.5.370">
    <property type="match status" value="5"/>
</dbReference>
<dbReference type="GO" id="GO:0030016">
    <property type="term" value="C:myofibril"/>
    <property type="evidence" value="ECO:0007669"/>
    <property type="project" value="UniProtKB-SubCell"/>
</dbReference>
<dbReference type="Gene3D" id="1.20.120.720">
    <property type="entry name" value="Myosin VI head, motor domain, U50 subdomain"/>
    <property type="match status" value="1"/>
</dbReference>
<dbReference type="InterPro" id="IPR027417">
    <property type="entry name" value="P-loop_NTPase"/>
</dbReference>
<dbReference type="Gene3D" id="3.40.850.10">
    <property type="entry name" value="Kinesin motor domain"/>
    <property type="match status" value="1"/>
</dbReference>
<evidence type="ECO:0000256" key="2">
    <source>
        <dbReference type="ARBA" id="ARBA00008314"/>
    </source>
</evidence>
<feature type="region of interest" description="Disordered" evidence="12">
    <location>
        <begin position="1"/>
        <end position="29"/>
    </location>
</feature>
<evidence type="ECO:0000256" key="10">
    <source>
        <dbReference type="PROSITE-ProRule" id="PRU00782"/>
    </source>
</evidence>
<dbReference type="InterPro" id="IPR004009">
    <property type="entry name" value="SH3_Myosin"/>
</dbReference>
<feature type="region of interest" description="Disordered" evidence="12">
    <location>
        <begin position="1296"/>
        <end position="1317"/>
    </location>
</feature>
<dbReference type="Gene3D" id="1.10.10.820">
    <property type="match status" value="1"/>
</dbReference>
<feature type="compositionally biased region" description="Polar residues" evidence="12">
    <location>
        <begin position="1012"/>
        <end position="1023"/>
    </location>
</feature>
<dbReference type="FunFam" id="1.20.5.370:FF:000008">
    <property type="entry name" value="Myosin heavy chain"/>
    <property type="match status" value="1"/>
</dbReference>
<dbReference type="FunFam" id="1.10.10.820:FF:000001">
    <property type="entry name" value="Myosin heavy chain"/>
    <property type="match status" value="1"/>
</dbReference>